<evidence type="ECO:0000256" key="1">
    <source>
        <dbReference type="SAM" id="MobiDB-lite"/>
    </source>
</evidence>
<proteinExistence type="predicted"/>
<dbReference type="GO" id="GO:0043622">
    <property type="term" value="P:cortical microtubule organization"/>
    <property type="evidence" value="ECO:0007669"/>
    <property type="project" value="TreeGrafter"/>
</dbReference>
<feature type="compositionally biased region" description="Low complexity" evidence="1">
    <location>
        <begin position="134"/>
        <end position="205"/>
    </location>
</feature>
<protein>
    <submittedName>
        <fullName evidence="2">Uncharacterized protein</fullName>
    </submittedName>
</protein>
<dbReference type="PANTHER" id="PTHR31949:SF2">
    <property type="entry name" value="OS05G0480600 PROTEIN"/>
    <property type="match status" value="1"/>
</dbReference>
<dbReference type="Proteomes" id="UP000639772">
    <property type="component" value="Chromosome 9"/>
</dbReference>
<accession>A0A835QK02</accession>
<feature type="region of interest" description="Disordered" evidence="1">
    <location>
        <begin position="93"/>
        <end position="337"/>
    </location>
</feature>
<dbReference type="EMBL" id="JADCNM010000009">
    <property type="protein sequence ID" value="KAG0469107.1"/>
    <property type="molecule type" value="Genomic_DNA"/>
</dbReference>
<comment type="caution">
    <text evidence="2">The sequence shown here is derived from an EMBL/GenBank/DDBJ whole genome shotgun (WGS) entry which is preliminary data.</text>
</comment>
<dbReference type="OrthoDB" id="1927217at2759"/>
<dbReference type="AlphaFoldDB" id="A0A835QK02"/>
<gene>
    <name evidence="2" type="ORF">HPP92_018435</name>
</gene>
<sequence length="562" mass="59868">MGTSGIDVEPAAGGVKRGGAGDGGEVLDLFLRRRGTTLIGTLGESGEQNGRIKNVAVGPAITGRSRMDDLLDADMGKHDYDWLLTPPGTPVIPLSNASGNQITSTASKDRPTVRSASTARASRLSASQPENGHSTRVIRSSSVVRPSISSNNSNSLSYSNKTSSLNTSTASVTSRPSTPSRPSTSGNRSASVSSSVSRAAQARSVNPAKTRPIPTFSGEKPRPLQNSRSSTPTSRPQLSSNSTTNSSLARSTSRTSTPSRRPVTPVNSSSVTPTVGRSPSAGRLPSNPNFGPSSRPSSPGPRLRAPVRPIDLPDFPLDAPPNLRTKLPERPASAGRTRPGMALTVRATSNTEPPVSNVSNRRPVASRNKLTEKSTKLHSVVNDHEPVLLEIQKPMVPELVVRRASKTSIADSTGFGRTLSKTSLDMALRHMDIRQNMGGIRAASLFPHSIRPAPKSRATRGSQPVVPLASDELLADSRRYNPTGPEVSISENGVPVAETLNKGCLVAKDSDLDLSNSFRYDALLLKEDLKNTNWLHSIEDHLDHSSVFDHRFEPVPEPFSPF</sequence>
<name>A0A835QK02_VANPL</name>
<dbReference type="PANTHER" id="PTHR31949">
    <property type="entry name" value="GASTRIC MUCIN-LIKE PROTEIN"/>
    <property type="match status" value="1"/>
</dbReference>
<feature type="compositionally biased region" description="Polar residues" evidence="1">
    <location>
        <begin position="265"/>
        <end position="277"/>
    </location>
</feature>
<feature type="compositionally biased region" description="Polar residues" evidence="1">
    <location>
        <begin position="95"/>
        <end position="106"/>
    </location>
</feature>
<feature type="compositionally biased region" description="Low complexity" evidence="1">
    <location>
        <begin position="285"/>
        <end position="302"/>
    </location>
</feature>
<dbReference type="GO" id="GO:0055028">
    <property type="term" value="C:cortical microtubule"/>
    <property type="evidence" value="ECO:0007669"/>
    <property type="project" value="TreeGrafter"/>
</dbReference>
<feature type="compositionally biased region" description="Polar residues" evidence="1">
    <location>
        <begin position="224"/>
        <end position="237"/>
    </location>
</feature>
<feature type="compositionally biased region" description="Low complexity" evidence="1">
    <location>
        <begin position="114"/>
        <end position="127"/>
    </location>
</feature>
<evidence type="ECO:0000313" key="3">
    <source>
        <dbReference type="Proteomes" id="UP000639772"/>
    </source>
</evidence>
<reference evidence="2 3" key="1">
    <citation type="journal article" date="2020" name="Nat. Food">
        <title>A phased Vanilla planifolia genome enables genetic improvement of flavour and production.</title>
        <authorList>
            <person name="Hasing T."/>
            <person name="Tang H."/>
            <person name="Brym M."/>
            <person name="Khazi F."/>
            <person name="Huang T."/>
            <person name="Chambers A.H."/>
        </authorList>
    </citation>
    <scope>NUCLEOTIDE SEQUENCE [LARGE SCALE GENOMIC DNA]</scope>
    <source>
        <tissue evidence="2">Leaf</tissue>
    </source>
</reference>
<evidence type="ECO:0000313" key="2">
    <source>
        <dbReference type="EMBL" id="KAG0469107.1"/>
    </source>
</evidence>
<feature type="compositionally biased region" description="Low complexity" evidence="1">
    <location>
        <begin position="238"/>
        <end position="262"/>
    </location>
</feature>
<organism evidence="2 3">
    <name type="scientific">Vanilla planifolia</name>
    <name type="common">Vanilla</name>
    <dbReference type="NCBI Taxonomy" id="51239"/>
    <lineage>
        <taxon>Eukaryota</taxon>
        <taxon>Viridiplantae</taxon>
        <taxon>Streptophyta</taxon>
        <taxon>Embryophyta</taxon>
        <taxon>Tracheophyta</taxon>
        <taxon>Spermatophyta</taxon>
        <taxon>Magnoliopsida</taxon>
        <taxon>Liliopsida</taxon>
        <taxon>Asparagales</taxon>
        <taxon>Orchidaceae</taxon>
        <taxon>Vanilloideae</taxon>
        <taxon>Vanilleae</taxon>
        <taxon>Vanilla</taxon>
    </lineage>
</organism>